<protein>
    <submittedName>
        <fullName evidence="2">Uncharacterized protein</fullName>
    </submittedName>
</protein>
<gene>
    <name evidence="2" type="ORF">BV98_003347</name>
</gene>
<organism evidence="2 3">
    <name type="scientific">Sphingobium herbicidovorans (strain ATCC 700291 / DSM 11019 / CCUG 56400 / KCTC 2939 / LMG 18315 / NBRC 16415 / MH)</name>
    <name type="common">Sphingomonas herbicidovorans</name>
    <dbReference type="NCBI Taxonomy" id="1219045"/>
    <lineage>
        <taxon>Bacteria</taxon>
        <taxon>Pseudomonadati</taxon>
        <taxon>Pseudomonadota</taxon>
        <taxon>Alphaproteobacteria</taxon>
        <taxon>Sphingomonadales</taxon>
        <taxon>Sphingomonadaceae</taxon>
        <taxon>Sphingobium</taxon>
    </lineage>
</organism>
<reference evidence="2" key="1">
    <citation type="submission" date="2014-08" db="EMBL/GenBank/DDBJ databases">
        <title>Draft genome sequences of Sphingobium herbicidovorans.</title>
        <authorList>
            <person name="Gan H.M."/>
            <person name="Gan H.Y."/>
            <person name="Savka M.A."/>
        </authorList>
    </citation>
    <scope>NUCLEOTIDE SEQUENCE [LARGE SCALE GENOMIC DNA]</scope>
    <source>
        <strain evidence="2">NBRC 16415</strain>
    </source>
</reference>
<dbReference type="RefSeq" id="WP_037468181.1">
    <property type="nucleotide sequence ID" value="NZ_BCZD01000011.1"/>
</dbReference>
<evidence type="ECO:0000313" key="3">
    <source>
        <dbReference type="Proteomes" id="UP000024284"/>
    </source>
</evidence>
<dbReference type="EMBL" id="JFZA02000045">
    <property type="protein sequence ID" value="KFG88947.1"/>
    <property type="molecule type" value="Genomic_DNA"/>
</dbReference>
<dbReference type="PATRIC" id="fig|1219045.3.peg.3401"/>
<keyword evidence="3" id="KW-1185">Reference proteome</keyword>
<accession>A0A086P6C9</accession>
<keyword evidence="1" id="KW-0472">Membrane</keyword>
<evidence type="ECO:0000313" key="2">
    <source>
        <dbReference type="EMBL" id="KFG88947.1"/>
    </source>
</evidence>
<feature type="transmembrane region" description="Helical" evidence="1">
    <location>
        <begin position="6"/>
        <end position="23"/>
    </location>
</feature>
<sequence>MIAALTVTATAASIFFVVLLALGDPKRRRANALPNSLGKAKRHAYLMGAIIPGMLIAISGDAAMWLIWFGGCAVAGWLIALWLASPSSQRS</sequence>
<dbReference type="AlphaFoldDB" id="A0A086P6C9"/>
<feature type="transmembrane region" description="Helical" evidence="1">
    <location>
        <begin position="66"/>
        <end position="84"/>
    </location>
</feature>
<dbReference type="STRING" id="76947.GCA_002080435_03235"/>
<feature type="transmembrane region" description="Helical" evidence="1">
    <location>
        <begin position="44"/>
        <end position="60"/>
    </location>
</feature>
<name>A0A086P6C9_SPHHM</name>
<evidence type="ECO:0000256" key="1">
    <source>
        <dbReference type="SAM" id="Phobius"/>
    </source>
</evidence>
<proteinExistence type="predicted"/>
<keyword evidence="1" id="KW-0812">Transmembrane</keyword>
<dbReference type="Proteomes" id="UP000024284">
    <property type="component" value="Unassembled WGS sequence"/>
</dbReference>
<comment type="caution">
    <text evidence="2">The sequence shown here is derived from an EMBL/GenBank/DDBJ whole genome shotgun (WGS) entry which is preliminary data.</text>
</comment>
<keyword evidence="1" id="KW-1133">Transmembrane helix</keyword>